<keyword evidence="7" id="KW-0283">Flagellar rotation</keyword>
<evidence type="ECO:0000256" key="3">
    <source>
        <dbReference type="ARBA" id="ARBA00010299"/>
    </source>
</evidence>
<evidence type="ECO:0000256" key="2">
    <source>
        <dbReference type="ARBA" id="ARBA00004413"/>
    </source>
</evidence>
<evidence type="ECO:0000256" key="8">
    <source>
        <dbReference type="ARBA" id="ARBA00023136"/>
    </source>
</evidence>
<dbReference type="PANTHER" id="PTHR30534">
    <property type="entry name" value="FLAGELLAR MOTOR SWITCH PROTEIN FLIG"/>
    <property type="match status" value="1"/>
</dbReference>
<evidence type="ECO:0000259" key="13">
    <source>
        <dbReference type="Pfam" id="PF14842"/>
    </source>
</evidence>
<dbReference type="InterPro" id="IPR000090">
    <property type="entry name" value="Flg_Motor_Flig"/>
</dbReference>
<evidence type="ECO:0000256" key="7">
    <source>
        <dbReference type="ARBA" id="ARBA00022779"/>
    </source>
</evidence>
<comment type="similarity">
    <text evidence="3">Belongs to the FliG family.</text>
</comment>
<dbReference type="EMBL" id="JBHLXD010000017">
    <property type="protein sequence ID" value="MFC0209032.1"/>
    <property type="molecule type" value="Genomic_DNA"/>
</dbReference>
<keyword evidence="8" id="KW-0472">Membrane</keyword>
<dbReference type="InterPro" id="IPR011002">
    <property type="entry name" value="FliG_a-hlx"/>
</dbReference>
<keyword evidence="14" id="KW-0966">Cell projection</keyword>
<dbReference type="InterPro" id="IPR032779">
    <property type="entry name" value="FliG_M"/>
</dbReference>
<reference evidence="14 15" key="1">
    <citation type="submission" date="2024-09" db="EMBL/GenBank/DDBJ databases">
        <authorList>
            <person name="Sun Q."/>
            <person name="Mori K."/>
        </authorList>
    </citation>
    <scope>NUCLEOTIDE SEQUENCE [LARGE SCALE GENOMIC DNA]</scope>
    <source>
        <strain evidence="14 15">CCM 8543</strain>
    </source>
</reference>
<dbReference type="Pfam" id="PF01706">
    <property type="entry name" value="FliG_C"/>
    <property type="match status" value="1"/>
</dbReference>
<evidence type="ECO:0000256" key="1">
    <source>
        <dbReference type="ARBA" id="ARBA00004117"/>
    </source>
</evidence>
<evidence type="ECO:0000259" key="12">
    <source>
        <dbReference type="Pfam" id="PF14841"/>
    </source>
</evidence>
<protein>
    <recommendedName>
        <fullName evidence="4">Flagellar motor switch protein FliG</fullName>
    </recommendedName>
</protein>
<dbReference type="Gene3D" id="1.10.220.30">
    <property type="match status" value="3"/>
</dbReference>
<dbReference type="Proteomes" id="UP001589755">
    <property type="component" value="Unassembled WGS sequence"/>
</dbReference>
<evidence type="ECO:0000256" key="5">
    <source>
        <dbReference type="ARBA" id="ARBA00022475"/>
    </source>
</evidence>
<feature type="domain" description="Flagellar motor switch protein FliG middle" evidence="12">
    <location>
        <begin position="117"/>
        <end position="187"/>
    </location>
</feature>
<dbReference type="InterPro" id="IPR028263">
    <property type="entry name" value="FliG_N"/>
</dbReference>
<keyword evidence="9" id="KW-0975">Bacterial flagellum</keyword>
<dbReference type="InterPro" id="IPR023087">
    <property type="entry name" value="Flg_Motor_Flig_C"/>
</dbReference>
<comment type="caution">
    <text evidence="14">The sequence shown here is derived from an EMBL/GenBank/DDBJ whole genome shotgun (WGS) entry which is preliminary data.</text>
</comment>
<evidence type="ECO:0000313" key="14">
    <source>
        <dbReference type="EMBL" id="MFC0209032.1"/>
    </source>
</evidence>
<comment type="subcellular location">
    <subcellularLocation>
        <location evidence="1">Bacterial flagellum basal body</location>
    </subcellularLocation>
    <subcellularLocation>
        <location evidence="2">Cell membrane</location>
        <topology evidence="2">Peripheral membrane protein</topology>
        <orientation evidence="2">Cytoplasmic side</orientation>
    </subcellularLocation>
</comment>
<keyword evidence="14" id="KW-0282">Flagellum</keyword>
<evidence type="ECO:0000259" key="11">
    <source>
        <dbReference type="Pfam" id="PF01706"/>
    </source>
</evidence>
<gene>
    <name evidence="14" type="ORF">ACFFJ2_11555</name>
</gene>
<evidence type="ECO:0000256" key="4">
    <source>
        <dbReference type="ARBA" id="ARBA00021870"/>
    </source>
</evidence>
<dbReference type="SUPFAM" id="SSF48029">
    <property type="entry name" value="FliG"/>
    <property type="match status" value="2"/>
</dbReference>
<comment type="function">
    <text evidence="10">FliG is one of three proteins (FliG, FliN, FliM) that forms the rotor-mounted switch complex (C ring), located at the base of the basal body. This complex interacts with the CheY and CheZ chemotaxis proteins, in addition to contacting components of the motor that determine the direction of flagellar rotation.</text>
</comment>
<keyword evidence="14" id="KW-0969">Cilium</keyword>
<feature type="domain" description="Flagellar motor switch protein FliG N-terminal" evidence="13">
    <location>
        <begin position="6"/>
        <end position="101"/>
    </location>
</feature>
<proteinExistence type="inferred from homology"/>
<sequence>MGAAVKLTQAQKAAAILVAMGKPSAGRLLKFFKQEELKALVEAARVLRTIPQAELEKVVEEFEHEFTEGAGLLDSADSMDTILSESLSPEEISVLMGRSKPALSREEVWAELEKVEPARLAQLLEREHPQTAAVILAQMAPKTASKVILVLGKARRGDVMRRMAALGQVPPAARALIEKRIAEILRAEAGGKDASAGQARVASVLNEMDKAEVDELIGDLEAAGAEDIEAIRARLFSFEEIVDLPHKARVALFDGLATDLVTLALRNAPQELVEAALSALGQRSRRMIEAELAMPADGIPAEDIAQAQRRIAATAVELSQKGLFDLPSAQKAA</sequence>
<evidence type="ECO:0000256" key="9">
    <source>
        <dbReference type="ARBA" id="ARBA00023143"/>
    </source>
</evidence>
<evidence type="ECO:0000256" key="10">
    <source>
        <dbReference type="ARBA" id="ARBA00025598"/>
    </source>
</evidence>
<keyword evidence="15" id="KW-1185">Reference proteome</keyword>
<dbReference type="RefSeq" id="WP_261519416.1">
    <property type="nucleotide sequence ID" value="NZ_JAODNW010000003.1"/>
</dbReference>
<keyword evidence="6" id="KW-0145">Chemotaxis</keyword>
<evidence type="ECO:0000256" key="6">
    <source>
        <dbReference type="ARBA" id="ARBA00022500"/>
    </source>
</evidence>
<keyword evidence="5" id="KW-1003">Cell membrane</keyword>
<name>A0ABV6D8T5_9HYPH</name>
<accession>A0ABV6D8T5</accession>
<dbReference type="PRINTS" id="PR00954">
    <property type="entry name" value="FLGMOTORFLIG"/>
</dbReference>
<dbReference type="PANTHER" id="PTHR30534:SF0">
    <property type="entry name" value="FLAGELLAR MOTOR SWITCH PROTEIN FLIG"/>
    <property type="match status" value="1"/>
</dbReference>
<feature type="domain" description="Flagellar motor switch protein FliG C-terminal" evidence="11">
    <location>
        <begin position="220"/>
        <end position="323"/>
    </location>
</feature>
<organism evidence="14 15">
    <name type="scientific">Chelativorans intermedius</name>
    <dbReference type="NCBI Taxonomy" id="515947"/>
    <lineage>
        <taxon>Bacteria</taxon>
        <taxon>Pseudomonadati</taxon>
        <taxon>Pseudomonadota</taxon>
        <taxon>Alphaproteobacteria</taxon>
        <taxon>Hyphomicrobiales</taxon>
        <taxon>Phyllobacteriaceae</taxon>
        <taxon>Chelativorans</taxon>
    </lineage>
</organism>
<dbReference type="Pfam" id="PF14842">
    <property type="entry name" value="FliG_N"/>
    <property type="match status" value="1"/>
</dbReference>
<dbReference type="Pfam" id="PF14841">
    <property type="entry name" value="FliG_M"/>
    <property type="match status" value="1"/>
</dbReference>
<evidence type="ECO:0000313" key="15">
    <source>
        <dbReference type="Proteomes" id="UP001589755"/>
    </source>
</evidence>